<dbReference type="PATRIC" id="fig|1003195.29.peg.1082"/>
<dbReference type="KEGG" id="scy:SCATT_10740"/>
<name>G8WNX0_STREN</name>
<feature type="compositionally biased region" description="Polar residues" evidence="1">
    <location>
        <begin position="1"/>
        <end position="11"/>
    </location>
</feature>
<dbReference type="STRING" id="1003195.SCATT_10740"/>
<evidence type="ECO:0000256" key="1">
    <source>
        <dbReference type="SAM" id="MobiDB-lite"/>
    </source>
</evidence>
<evidence type="ECO:0000313" key="2">
    <source>
        <dbReference type="EMBL" id="AEW93445.1"/>
    </source>
</evidence>
<sequence>MSAHHGTSSVGGEQKAGEGGTVPRTGPLYARQSPWLVRELSRQVCEARQGGQVNKPPPTRAWPPGTRGCPAGGCRPGASRCTAPDATARRANRRCRLRCRLVHGLPCRDA</sequence>
<keyword evidence="3" id="KW-1185">Reference proteome</keyword>
<feature type="region of interest" description="Disordered" evidence="1">
    <location>
        <begin position="1"/>
        <end position="33"/>
    </location>
</feature>
<dbReference type="EMBL" id="CP003219">
    <property type="protein sequence ID" value="AEW93445.1"/>
    <property type="molecule type" value="Genomic_DNA"/>
</dbReference>
<protein>
    <submittedName>
        <fullName evidence="2">Uncharacterized protein</fullName>
    </submittedName>
</protein>
<dbReference type="AlphaFoldDB" id="G8WNX0"/>
<organism evidence="2 3">
    <name type="scientific">Streptantibioticus cattleyicolor (strain ATCC 35852 / DSM 46488 / JCM 4925 / NBRC 14057 / NRRL 8057)</name>
    <name type="common">Streptomyces cattleya</name>
    <dbReference type="NCBI Taxonomy" id="1003195"/>
    <lineage>
        <taxon>Bacteria</taxon>
        <taxon>Bacillati</taxon>
        <taxon>Actinomycetota</taxon>
        <taxon>Actinomycetes</taxon>
        <taxon>Kitasatosporales</taxon>
        <taxon>Streptomycetaceae</taxon>
        <taxon>Streptantibioticus</taxon>
    </lineage>
</organism>
<feature type="region of interest" description="Disordered" evidence="1">
    <location>
        <begin position="47"/>
        <end position="69"/>
    </location>
</feature>
<reference evidence="3" key="1">
    <citation type="submission" date="2011-12" db="EMBL/GenBank/DDBJ databases">
        <title>Complete genome sequence of Streptomyces cattleya strain DSM 46488.</title>
        <authorList>
            <person name="Ou H.-Y."/>
            <person name="Li P."/>
            <person name="Zhao C."/>
            <person name="O'Hagan D."/>
            <person name="Deng Z."/>
        </authorList>
    </citation>
    <scope>NUCLEOTIDE SEQUENCE [LARGE SCALE GENOMIC DNA]</scope>
    <source>
        <strain evidence="3">ATCC 35852 / DSM 46488 / JCM 4925 / NBRC 14057 / NRRL 8057</strain>
    </source>
</reference>
<proteinExistence type="predicted"/>
<dbReference type="HOGENOM" id="CLU_2169588_0_0_11"/>
<accession>G8WNX0</accession>
<evidence type="ECO:0000313" key="3">
    <source>
        <dbReference type="Proteomes" id="UP000007842"/>
    </source>
</evidence>
<gene>
    <name evidence="2" type="ordered locus">SCATT_10740</name>
</gene>
<dbReference type="Proteomes" id="UP000007842">
    <property type="component" value="Chromosome"/>
</dbReference>